<proteinExistence type="predicted"/>
<dbReference type="VEuPathDB" id="VectorBase:AMAM012497"/>
<name>A0A182SSG6_9DIPT</name>
<sequence>MEYLQQPQETTLESDGFYLRFRTLEMRVPVDRLVQRELDNVIHIKCMASVDTARAIGREAKAVVALRSHRSSLFGFGGHSRAIGRSNIVPGLDLKSNLACAMG</sequence>
<evidence type="ECO:0000313" key="1">
    <source>
        <dbReference type="EnsemblMetazoa" id="AMAM012497-PA"/>
    </source>
</evidence>
<dbReference type="EnsemblMetazoa" id="AMAM012497-RA">
    <property type="protein sequence ID" value="AMAM012497-PA"/>
    <property type="gene ID" value="AMAM012497"/>
</dbReference>
<evidence type="ECO:0000313" key="2">
    <source>
        <dbReference type="Proteomes" id="UP000075901"/>
    </source>
</evidence>
<dbReference type="AlphaFoldDB" id="A0A182SSG6"/>
<keyword evidence="2" id="KW-1185">Reference proteome</keyword>
<protein>
    <submittedName>
        <fullName evidence="1">Uncharacterized protein</fullName>
    </submittedName>
</protein>
<accession>A0A182SSG6</accession>
<dbReference type="Proteomes" id="UP000075901">
    <property type="component" value="Unassembled WGS sequence"/>
</dbReference>
<reference evidence="1" key="2">
    <citation type="submission" date="2020-05" db="UniProtKB">
        <authorList>
            <consortium name="EnsemblMetazoa"/>
        </authorList>
    </citation>
    <scope>IDENTIFICATION</scope>
    <source>
        <strain evidence="1">maculatus3</strain>
    </source>
</reference>
<organism evidence="1 2">
    <name type="scientific">Anopheles maculatus</name>
    <dbReference type="NCBI Taxonomy" id="74869"/>
    <lineage>
        <taxon>Eukaryota</taxon>
        <taxon>Metazoa</taxon>
        <taxon>Ecdysozoa</taxon>
        <taxon>Arthropoda</taxon>
        <taxon>Hexapoda</taxon>
        <taxon>Insecta</taxon>
        <taxon>Pterygota</taxon>
        <taxon>Neoptera</taxon>
        <taxon>Endopterygota</taxon>
        <taxon>Diptera</taxon>
        <taxon>Nematocera</taxon>
        <taxon>Culicoidea</taxon>
        <taxon>Culicidae</taxon>
        <taxon>Anophelinae</taxon>
        <taxon>Anopheles</taxon>
        <taxon>Anopheles maculatus group</taxon>
    </lineage>
</organism>
<reference evidence="2" key="1">
    <citation type="submission" date="2013-09" db="EMBL/GenBank/DDBJ databases">
        <title>The Genome Sequence of Anopheles maculatus species B.</title>
        <authorList>
            <consortium name="The Broad Institute Genomics Platform"/>
            <person name="Neafsey D.E."/>
            <person name="Besansky N."/>
            <person name="Howell P."/>
            <person name="Walton C."/>
            <person name="Young S.K."/>
            <person name="Zeng Q."/>
            <person name="Gargeya S."/>
            <person name="Fitzgerald M."/>
            <person name="Haas B."/>
            <person name="Abouelleil A."/>
            <person name="Allen A.W."/>
            <person name="Alvarado L."/>
            <person name="Arachchi H.M."/>
            <person name="Berlin A.M."/>
            <person name="Chapman S.B."/>
            <person name="Gainer-Dewar J."/>
            <person name="Goldberg J."/>
            <person name="Griggs A."/>
            <person name="Gujja S."/>
            <person name="Hansen M."/>
            <person name="Howarth C."/>
            <person name="Imamovic A."/>
            <person name="Ireland A."/>
            <person name="Larimer J."/>
            <person name="McCowan C."/>
            <person name="Murphy C."/>
            <person name="Pearson M."/>
            <person name="Poon T.W."/>
            <person name="Priest M."/>
            <person name="Roberts A."/>
            <person name="Saif S."/>
            <person name="Shea T."/>
            <person name="Sisk P."/>
            <person name="Sykes S."/>
            <person name="Wortman J."/>
            <person name="Nusbaum C."/>
            <person name="Birren B."/>
        </authorList>
    </citation>
    <scope>NUCLEOTIDE SEQUENCE [LARGE SCALE GENOMIC DNA]</scope>
    <source>
        <strain evidence="2">maculatus3</strain>
    </source>
</reference>